<evidence type="ECO:0000256" key="1">
    <source>
        <dbReference type="SAM" id="MobiDB-lite"/>
    </source>
</evidence>
<evidence type="ECO:0000313" key="3">
    <source>
        <dbReference type="Proteomes" id="UP000002358"/>
    </source>
</evidence>
<protein>
    <submittedName>
        <fullName evidence="2">Uncharacterized protein</fullName>
    </submittedName>
</protein>
<organism evidence="2 3">
    <name type="scientific">Nasonia vitripennis</name>
    <name type="common">Parasitic wasp</name>
    <dbReference type="NCBI Taxonomy" id="7425"/>
    <lineage>
        <taxon>Eukaryota</taxon>
        <taxon>Metazoa</taxon>
        <taxon>Ecdysozoa</taxon>
        <taxon>Arthropoda</taxon>
        <taxon>Hexapoda</taxon>
        <taxon>Insecta</taxon>
        <taxon>Pterygota</taxon>
        <taxon>Neoptera</taxon>
        <taxon>Endopterygota</taxon>
        <taxon>Hymenoptera</taxon>
        <taxon>Apocrita</taxon>
        <taxon>Proctotrupomorpha</taxon>
        <taxon>Chalcidoidea</taxon>
        <taxon>Pteromalidae</taxon>
        <taxon>Pteromalinae</taxon>
        <taxon>Nasonia</taxon>
    </lineage>
</organism>
<dbReference type="RefSeq" id="XP_031781589.1">
    <property type="nucleotide sequence ID" value="XM_031925729.1"/>
</dbReference>
<name>A0A7M7Q4L6_NASVI</name>
<evidence type="ECO:0000313" key="2">
    <source>
        <dbReference type="EnsemblMetazoa" id="XP_031781589"/>
    </source>
</evidence>
<dbReference type="GeneID" id="103316575"/>
<dbReference type="PANTHER" id="PTHR33053">
    <property type="entry name" value="PROTEIN, PUTATIVE-RELATED"/>
    <property type="match status" value="1"/>
</dbReference>
<dbReference type="Proteomes" id="UP000002358">
    <property type="component" value="Unassembled WGS sequence"/>
</dbReference>
<accession>A0A7M7Q4L6</accession>
<feature type="region of interest" description="Disordered" evidence="1">
    <location>
        <begin position="652"/>
        <end position="719"/>
    </location>
</feature>
<proteinExistence type="predicted"/>
<dbReference type="EnsemblMetazoa" id="XM_031925729">
    <property type="protein sequence ID" value="XP_031781589"/>
    <property type="gene ID" value="LOC103316575"/>
</dbReference>
<sequence>MKVCNGSDGEFIYFGIRDQLIKQIDVRLHETNDLEIMINIDGMSPFKSSAATIWPILCKVYTKLDLYEPFIAAVYSGNGKPKYVTEYLSKFVRELNDLLMNGLIIISVLFSLKVKFFSCDSPARSFIKGSVSHMAFHGCERCNGLGQRMDSVTVFLNIDAEKRTEEDFRTFTDPDHHNDVSPLCAVQPTLNLISQFILDPMHLLYLGCTKRLLEYLLSSSTRKVRLSSSLKTELTRRTTMINGDIPLEFPRKMRSSDHFAKFKAVEFKFFLLYAAPVVLKKLLSEDLYNHFMLLTVACRLLSTENKNLHIVDARNYLRKFVKDASTLYGSTFVSLNVHNLIHLPDDVENTRCSLSELSAFAFESYLGSISATLRSPKHLLAQYCRRLQEKQTFAKKVVSVPPQLEVLGYKKKKVFKIKYKGMILSSAHPNNTVLLRDKSVAEICQFNCTEDVVSIEVKKYLKKESLFHHPCDSSTLNIWQNQSTCVLSLYCTNRAFQNSLFYNIFLISMTDSESEGEIKIKTKKLKKFSLVQFIHRGPKRKVESIDIVPSKWLAFENNRCVTKYMRPLYEGESLTLLNNLIKINADAPDDWPTYSVAIKGEAKDYTEALRKIDDLAVQEHVWSLDSEESATEMQKEVMNGVKRAKLLSESQKMMSKFSSPAEEKETNNKTLETNDTEIQSDSEPGNISSHNPNDSTEPGTSQSSPPRSPNSDFFNDQLEDLIADMSGPKEKMFLFWI</sequence>
<feature type="compositionally biased region" description="Polar residues" evidence="1">
    <location>
        <begin position="681"/>
        <end position="714"/>
    </location>
</feature>
<dbReference type="AlphaFoldDB" id="A0A7M7Q4L6"/>
<keyword evidence="3" id="KW-1185">Reference proteome</keyword>
<reference evidence="2" key="1">
    <citation type="submission" date="2021-01" db="UniProtKB">
        <authorList>
            <consortium name="EnsemblMetazoa"/>
        </authorList>
    </citation>
    <scope>IDENTIFICATION</scope>
</reference>